<evidence type="ECO:0000313" key="2">
    <source>
        <dbReference type="Proteomes" id="UP000272942"/>
    </source>
</evidence>
<gene>
    <name evidence="1" type="ORF">ECPE_LOCUS7626</name>
</gene>
<reference evidence="3" key="1">
    <citation type="submission" date="2016-06" db="UniProtKB">
        <authorList>
            <consortium name="WormBaseParasite"/>
        </authorList>
    </citation>
    <scope>IDENTIFICATION</scope>
</reference>
<dbReference type="Proteomes" id="UP000272942">
    <property type="component" value="Unassembled WGS sequence"/>
</dbReference>
<accession>A0A183AKZ1</accession>
<reference evidence="1 2" key="2">
    <citation type="submission" date="2018-11" db="EMBL/GenBank/DDBJ databases">
        <authorList>
            <consortium name="Pathogen Informatics"/>
        </authorList>
    </citation>
    <scope>NUCLEOTIDE SEQUENCE [LARGE SCALE GENOMIC DNA]</scope>
    <source>
        <strain evidence="1 2">Egypt</strain>
    </source>
</reference>
<evidence type="ECO:0000313" key="3">
    <source>
        <dbReference type="WBParaSite" id="ECPE_0000764201-mRNA-1"/>
    </source>
</evidence>
<dbReference type="EMBL" id="UZAN01044861">
    <property type="protein sequence ID" value="VDP81618.1"/>
    <property type="molecule type" value="Genomic_DNA"/>
</dbReference>
<dbReference type="WBParaSite" id="ECPE_0000764201-mRNA-1">
    <property type="protein sequence ID" value="ECPE_0000764201-mRNA-1"/>
    <property type="gene ID" value="ECPE_0000764201"/>
</dbReference>
<protein>
    <submittedName>
        <fullName evidence="3">Gag-pol polyprotein</fullName>
    </submittedName>
</protein>
<proteinExistence type="predicted"/>
<name>A0A183AKZ1_9TREM</name>
<organism evidence="3">
    <name type="scientific">Echinostoma caproni</name>
    <dbReference type="NCBI Taxonomy" id="27848"/>
    <lineage>
        <taxon>Eukaryota</taxon>
        <taxon>Metazoa</taxon>
        <taxon>Spiralia</taxon>
        <taxon>Lophotrochozoa</taxon>
        <taxon>Platyhelminthes</taxon>
        <taxon>Trematoda</taxon>
        <taxon>Digenea</taxon>
        <taxon>Plagiorchiida</taxon>
        <taxon>Echinostomata</taxon>
        <taxon>Echinostomatoidea</taxon>
        <taxon>Echinostomatidae</taxon>
        <taxon>Echinostoma</taxon>
    </lineage>
</organism>
<evidence type="ECO:0000313" key="1">
    <source>
        <dbReference type="EMBL" id="VDP81618.1"/>
    </source>
</evidence>
<keyword evidence="2" id="KW-1185">Reference proteome</keyword>
<dbReference type="AlphaFoldDB" id="A0A183AKZ1"/>
<sequence length="67" mass="7834">MKSGTYESGEKTNLGEADFREVEPWQTPIVVKSSNIPTPEKFVMGDDFQVWESQVRRYIKRVPINMR</sequence>